<dbReference type="InterPro" id="IPR005225">
    <property type="entry name" value="Small_GTP-bd"/>
</dbReference>
<evidence type="ECO:0000256" key="8">
    <source>
        <dbReference type="ARBA" id="ARBA00053470"/>
    </source>
</evidence>
<comment type="subunit">
    <text evidence="9">Associates with the 50S ribosomal subunit.</text>
</comment>
<evidence type="ECO:0000256" key="3">
    <source>
        <dbReference type="ARBA" id="ARBA00022517"/>
    </source>
</evidence>
<dbReference type="AlphaFoldDB" id="A0A7C5Z7Q0"/>
<evidence type="ECO:0000256" key="9">
    <source>
        <dbReference type="HAMAP-Rule" id="MF_00195"/>
    </source>
</evidence>
<dbReference type="Pfam" id="PF01926">
    <property type="entry name" value="MMR_HSR1"/>
    <property type="match status" value="2"/>
</dbReference>
<evidence type="ECO:0000256" key="10">
    <source>
        <dbReference type="PROSITE-ProRule" id="PRU01049"/>
    </source>
</evidence>
<dbReference type="PANTHER" id="PTHR43834">
    <property type="entry name" value="GTPASE DER"/>
    <property type="match status" value="1"/>
</dbReference>
<dbReference type="FunFam" id="3.40.50.300:FF:000040">
    <property type="entry name" value="GTPase Der"/>
    <property type="match status" value="1"/>
</dbReference>
<dbReference type="InterPro" id="IPR015946">
    <property type="entry name" value="KH_dom-like_a/b"/>
</dbReference>
<dbReference type="FunFam" id="3.30.300.20:FF:000004">
    <property type="entry name" value="GTPase Der"/>
    <property type="match status" value="1"/>
</dbReference>
<dbReference type="InterPro" id="IPR006073">
    <property type="entry name" value="GTP-bd"/>
</dbReference>
<comment type="function">
    <text evidence="8 9 11">GTPase that plays an essential role in the late steps of ribosome biogenesis.</text>
</comment>
<dbReference type="InterPro" id="IPR027417">
    <property type="entry name" value="P-loop_NTPase"/>
</dbReference>
<evidence type="ECO:0000256" key="2">
    <source>
        <dbReference type="ARBA" id="ARBA00020953"/>
    </source>
</evidence>
<keyword evidence="5 9" id="KW-0547">Nucleotide-binding</keyword>
<dbReference type="CDD" id="cd01895">
    <property type="entry name" value="EngA2"/>
    <property type="match status" value="1"/>
</dbReference>
<evidence type="ECO:0000256" key="6">
    <source>
        <dbReference type="ARBA" id="ARBA00023134"/>
    </source>
</evidence>
<dbReference type="PANTHER" id="PTHR43834:SF6">
    <property type="entry name" value="GTPASE DER"/>
    <property type="match status" value="1"/>
</dbReference>
<evidence type="ECO:0000256" key="4">
    <source>
        <dbReference type="ARBA" id="ARBA00022737"/>
    </source>
</evidence>
<sequence length="440" mass="49505">MKPTVAIVGRPNVGKSTLFNRLIGERRAIVDDTPGITRDRIIGETEWRGITFNVIDTGGIEPYSEDIILKQMRRQAQFAIDMSDVIIFIVDGKTGLTDADREVANMLRVSKKPIVLAVNKIDNISQEPMIYEFYELGLSDPIAMSAEHGTGVGDVLDAVVNYLDNVGINEIEENTIKVAIIGKPNTGKSSLVNYILGEERVIVSDIPGTTRDAIDSTFEFEGIPITLIDTAGLRRKSKIYDNVERYSMLRTLQAIERSDICIILLDGTEGVSEQDAKVAGYAYEAGKGCIIAVNKWDAVEKDEKTADEYKKQIEEKLSFLKFAPVLFISAKTGFRVKKLLETILYVYENYTRRITTGQLNDVLAEATTIYQPPSDKGKQLKIYYMTQVGEKPPKIAIFVNSKDLFHFSYQRYIENYLRKTFDFTGVPIIFLVREKGEQDK</sequence>
<dbReference type="GO" id="GO:0043022">
    <property type="term" value="F:ribosome binding"/>
    <property type="evidence" value="ECO:0007669"/>
    <property type="project" value="TreeGrafter"/>
</dbReference>
<accession>A0A7C5Z7Q0</accession>
<dbReference type="Pfam" id="PF14714">
    <property type="entry name" value="KH_dom-like"/>
    <property type="match status" value="1"/>
</dbReference>
<reference evidence="13" key="1">
    <citation type="journal article" date="2020" name="mSystems">
        <title>Genome- and Community-Level Interaction Insights into Carbon Utilization and Element Cycling Functions of Hydrothermarchaeota in Hydrothermal Sediment.</title>
        <authorList>
            <person name="Zhou Z."/>
            <person name="Liu Y."/>
            <person name="Xu W."/>
            <person name="Pan J."/>
            <person name="Luo Z.H."/>
            <person name="Li M."/>
        </authorList>
    </citation>
    <scope>NUCLEOTIDE SEQUENCE [LARGE SCALE GENOMIC DNA]</scope>
    <source>
        <strain evidence="13">SpSt-102</strain>
    </source>
</reference>
<name>A0A7C5Z7Q0_9FIRM</name>
<organism evidence="13">
    <name type="scientific">Caldicellulosiruptor owensensis</name>
    <dbReference type="NCBI Taxonomy" id="55205"/>
    <lineage>
        <taxon>Bacteria</taxon>
        <taxon>Bacillati</taxon>
        <taxon>Bacillota</taxon>
        <taxon>Bacillota incertae sedis</taxon>
        <taxon>Caldicellulosiruptorales</taxon>
        <taxon>Caldicellulosiruptoraceae</taxon>
        <taxon>Caldicellulosiruptor</taxon>
    </lineage>
</organism>
<dbReference type="GO" id="GO:0005525">
    <property type="term" value="F:GTP binding"/>
    <property type="evidence" value="ECO:0007669"/>
    <property type="project" value="UniProtKB-UniRule"/>
</dbReference>
<dbReference type="SUPFAM" id="SSF52540">
    <property type="entry name" value="P-loop containing nucleoside triphosphate hydrolases"/>
    <property type="match status" value="2"/>
</dbReference>
<dbReference type="Gene3D" id="3.30.300.20">
    <property type="match status" value="1"/>
</dbReference>
<dbReference type="Gene3D" id="3.40.50.300">
    <property type="entry name" value="P-loop containing nucleotide triphosphate hydrolases"/>
    <property type="match status" value="2"/>
</dbReference>
<feature type="binding site" evidence="9">
    <location>
        <begin position="119"/>
        <end position="122"/>
    </location>
    <ligand>
        <name>GTP</name>
        <dbReference type="ChEBI" id="CHEBI:37565"/>
        <label>1</label>
    </ligand>
</feature>
<dbReference type="InterPro" id="IPR031166">
    <property type="entry name" value="G_ENGA"/>
</dbReference>
<comment type="similarity">
    <text evidence="1 9 10 11">Belongs to the TRAFAC class TrmE-Era-EngA-EngB-Septin-like GTPase superfamily. EngA (Der) GTPase family.</text>
</comment>
<feature type="binding site" evidence="9">
    <location>
        <begin position="229"/>
        <end position="233"/>
    </location>
    <ligand>
        <name>GTP</name>
        <dbReference type="ChEBI" id="CHEBI:37565"/>
        <label>2</label>
    </ligand>
</feature>
<dbReference type="PROSITE" id="PS51712">
    <property type="entry name" value="G_ENGA"/>
    <property type="match status" value="2"/>
</dbReference>
<evidence type="ECO:0000256" key="1">
    <source>
        <dbReference type="ARBA" id="ARBA00008279"/>
    </source>
</evidence>
<feature type="binding site" evidence="9">
    <location>
        <begin position="9"/>
        <end position="16"/>
    </location>
    <ligand>
        <name>GTP</name>
        <dbReference type="ChEBI" id="CHEBI:37565"/>
        <label>1</label>
    </ligand>
</feature>
<feature type="binding site" evidence="9">
    <location>
        <begin position="294"/>
        <end position="297"/>
    </location>
    <ligand>
        <name>GTP</name>
        <dbReference type="ChEBI" id="CHEBI:37565"/>
        <label>2</label>
    </ligand>
</feature>
<dbReference type="InterPro" id="IPR016484">
    <property type="entry name" value="GTPase_Der"/>
</dbReference>
<evidence type="ECO:0000256" key="5">
    <source>
        <dbReference type="ARBA" id="ARBA00022741"/>
    </source>
</evidence>
<feature type="binding site" evidence="9">
    <location>
        <begin position="56"/>
        <end position="60"/>
    </location>
    <ligand>
        <name>GTP</name>
        <dbReference type="ChEBI" id="CHEBI:37565"/>
        <label>1</label>
    </ligand>
</feature>
<dbReference type="GO" id="GO:0042254">
    <property type="term" value="P:ribosome biogenesis"/>
    <property type="evidence" value="ECO:0007669"/>
    <property type="project" value="UniProtKB-KW"/>
</dbReference>
<protein>
    <recommendedName>
        <fullName evidence="2 9">GTPase Der</fullName>
    </recommendedName>
    <alternativeName>
        <fullName evidence="7 9">GTP-binding protein EngA</fullName>
    </alternativeName>
</protein>
<evidence type="ECO:0000259" key="12">
    <source>
        <dbReference type="PROSITE" id="PS51712"/>
    </source>
</evidence>
<evidence type="ECO:0000256" key="7">
    <source>
        <dbReference type="ARBA" id="ARBA00032345"/>
    </source>
</evidence>
<dbReference type="InterPro" id="IPR032859">
    <property type="entry name" value="KH_dom-like"/>
</dbReference>
<evidence type="ECO:0000256" key="11">
    <source>
        <dbReference type="RuleBase" id="RU004481"/>
    </source>
</evidence>
<dbReference type="HAMAP" id="MF_00195">
    <property type="entry name" value="GTPase_Der"/>
    <property type="match status" value="1"/>
</dbReference>
<proteinExistence type="inferred from homology"/>
<gene>
    <name evidence="9" type="primary">der</name>
    <name evidence="13" type="ORF">ENL71_10070</name>
</gene>
<dbReference type="FunFam" id="3.40.50.300:FF:000057">
    <property type="entry name" value="GTPase Der"/>
    <property type="match status" value="1"/>
</dbReference>
<feature type="domain" description="EngA-type G" evidence="12">
    <location>
        <begin position="176"/>
        <end position="351"/>
    </location>
</feature>
<keyword evidence="6 9" id="KW-0342">GTP-binding</keyword>
<dbReference type="NCBIfam" id="TIGR00231">
    <property type="entry name" value="small_GTP"/>
    <property type="match status" value="2"/>
</dbReference>
<keyword evidence="4 11" id="KW-0677">Repeat</keyword>
<keyword evidence="3 9" id="KW-0690">Ribosome biogenesis</keyword>
<dbReference type="PIRSF" id="PIRSF006485">
    <property type="entry name" value="GTP-binding_EngA"/>
    <property type="match status" value="1"/>
</dbReference>
<dbReference type="NCBIfam" id="TIGR03594">
    <property type="entry name" value="GTPase_EngA"/>
    <property type="match status" value="1"/>
</dbReference>
<dbReference type="CDD" id="cd01894">
    <property type="entry name" value="EngA1"/>
    <property type="match status" value="1"/>
</dbReference>
<dbReference type="EMBL" id="DRUZ01000114">
    <property type="protein sequence ID" value="HHS02794.1"/>
    <property type="molecule type" value="Genomic_DNA"/>
</dbReference>
<evidence type="ECO:0000313" key="13">
    <source>
        <dbReference type="EMBL" id="HHS02794.1"/>
    </source>
</evidence>
<dbReference type="PRINTS" id="PR00326">
    <property type="entry name" value="GTP1OBG"/>
</dbReference>
<comment type="caution">
    <text evidence="13">The sequence shown here is derived from an EMBL/GenBank/DDBJ whole genome shotgun (WGS) entry which is preliminary data.</text>
</comment>
<feature type="binding site" evidence="9">
    <location>
        <begin position="182"/>
        <end position="189"/>
    </location>
    <ligand>
        <name>GTP</name>
        <dbReference type="ChEBI" id="CHEBI:37565"/>
        <label>2</label>
    </ligand>
</feature>
<feature type="domain" description="EngA-type G" evidence="12">
    <location>
        <begin position="3"/>
        <end position="167"/>
    </location>
</feature>